<evidence type="ECO:0000313" key="1">
    <source>
        <dbReference type="EMBL" id="MFM9327526.1"/>
    </source>
</evidence>
<accession>A0ACC7NV04</accession>
<sequence>MKSPVQLGYTLGTSLLLSAAAYFYASNWGALSRGEKLAPLLAAIILMYALSEFFARRPGRAFLSRLSLLAGCLFFGVGVALVGQMYNSHADSYTLFAVWLIPALLLAVITRWPPFSVLSFILAHLAYLLYFFPGFRSSAISEWRIVSVLLAAAAVNLVILFLAERRLVASPAIKALSFITAFGLMLYASNSFFLESLGVWVNLPLFLLLAFAAPYYYRTRQKSFLLLSGLFISILAIVKYTELLIHFLDESFILWSLIFVVLFIWGNVRFLNLVRSSPSAAAEDNPNSDAVSAHNAFTMWASRILAAAAIAIATVLGTAVIIGFLVLILEIDHPEYAMCALGAIATIGAIAAGKLNGVVRYTFLTCGMVVGMSSGIILDSFPVLLFFLLTAVGAFVFIPGTVQRIYCLVAGAVMGWVVLDWMLDGDLPVFSALGAVLLILLLAAWLLIKQPGVRWPLLYGGYPSFLLVFYILTFITEGTAYYLMNGLFFLTVTAAVLLSLRRSLTWVYVISLIFWTAFLVYKYYDLAWKLLHKSFSLALAGLILLGLTRLYERRLGDSTELSALCTNRRRTTVWLLAAVTLLQLGFLSAQTARSEWHLAHGQTIKLELAPVDPRSMLQGDYVILSYEVSRPEWDEAQWNRLESKGKAALVLAPDGAGVYRLERLYEEGSSLQEGEVLIRGKWDGYRGFDFGIEHYFIPEGTGIDLVNQVRYAEVKLSSKGDAILVRLTNG</sequence>
<proteinExistence type="predicted"/>
<gene>
    <name evidence="1" type="ORF">ACI1P1_04345</name>
</gene>
<dbReference type="Proteomes" id="UP001631969">
    <property type="component" value="Unassembled WGS sequence"/>
</dbReference>
<name>A0ACC7NV04_9BACL</name>
<evidence type="ECO:0000313" key="2">
    <source>
        <dbReference type="Proteomes" id="UP001631969"/>
    </source>
</evidence>
<protein>
    <submittedName>
        <fullName evidence="1">GDYXXLXY domain-containing protein</fullName>
    </submittedName>
</protein>
<reference evidence="1" key="1">
    <citation type="submission" date="2024-12" db="EMBL/GenBank/DDBJ databases">
        <authorList>
            <person name="Wu N."/>
        </authorList>
    </citation>
    <scope>NUCLEOTIDE SEQUENCE</scope>
    <source>
        <strain evidence="1">P15</strain>
    </source>
</reference>
<organism evidence="1 2">
    <name type="scientific">Paenibacillus mesotrionivorans</name>
    <dbReference type="NCBI Taxonomy" id="3160968"/>
    <lineage>
        <taxon>Bacteria</taxon>
        <taxon>Bacillati</taxon>
        <taxon>Bacillota</taxon>
        <taxon>Bacilli</taxon>
        <taxon>Bacillales</taxon>
        <taxon>Paenibacillaceae</taxon>
        <taxon>Paenibacillus</taxon>
    </lineage>
</organism>
<comment type="caution">
    <text evidence="1">The sequence shown here is derived from an EMBL/GenBank/DDBJ whole genome shotgun (WGS) entry which is preliminary data.</text>
</comment>
<dbReference type="EMBL" id="JBJURJ010000002">
    <property type="protein sequence ID" value="MFM9327526.1"/>
    <property type="molecule type" value="Genomic_DNA"/>
</dbReference>
<keyword evidence="2" id="KW-1185">Reference proteome</keyword>